<sequence>MAMHVMVMHMQKTNGSSDDTMTCVQERTVTTGSGNAHTRSNIAEIDGARDAQIDRATEVRGLIDHDSISNFTDETFKDQSTAHHQFNSDDENLEDCMN</sequence>
<evidence type="ECO:0000313" key="2">
    <source>
        <dbReference type="EnsemblPlants" id="OPUNC02G09740.1"/>
    </source>
</evidence>
<name>A0A0E0JY23_ORYPU</name>
<feature type="region of interest" description="Disordered" evidence="1">
    <location>
        <begin position="78"/>
        <end position="98"/>
    </location>
</feature>
<reference evidence="2" key="2">
    <citation type="submission" date="2018-05" db="EMBL/GenBank/DDBJ databases">
        <title>OpunRS2 (Oryza punctata Reference Sequence Version 2).</title>
        <authorList>
            <person name="Zhang J."/>
            <person name="Kudrna D."/>
            <person name="Lee S."/>
            <person name="Talag J."/>
            <person name="Welchert J."/>
            <person name="Wing R.A."/>
        </authorList>
    </citation>
    <scope>NUCLEOTIDE SEQUENCE [LARGE SCALE GENOMIC DNA]</scope>
</reference>
<dbReference type="HOGENOM" id="CLU_2254471_0_0_1"/>
<feature type="region of interest" description="Disordered" evidence="1">
    <location>
        <begin position="1"/>
        <end position="20"/>
    </location>
</feature>
<accession>A0A0E0JY23</accession>
<evidence type="ECO:0000313" key="3">
    <source>
        <dbReference type="Proteomes" id="UP000026962"/>
    </source>
</evidence>
<feature type="compositionally biased region" description="Polar residues" evidence="1">
    <location>
        <begin position="11"/>
        <end position="20"/>
    </location>
</feature>
<dbReference type="AlphaFoldDB" id="A0A0E0JY23"/>
<protein>
    <submittedName>
        <fullName evidence="2">Uncharacterized protein</fullName>
    </submittedName>
</protein>
<keyword evidence="3" id="KW-1185">Reference proteome</keyword>
<dbReference type="STRING" id="4537.A0A0E0JY23"/>
<organism evidence="2">
    <name type="scientific">Oryza punctata</name>
    <name type="common">Red rice</name>
    <dbReference type="NCBI Taxonomy" id="4537"/>
    <lineage>
        <taxon>Eukaryota</taxon>
        <taxon>Viridiplantae</taxon>
        <taxon>Streptophyta</taxon>
        <taxon>Embryophyta</taxon>
        <taxon>Tracheophyta</taxon>
        <taxon>Spermatophyta</taxon>
        <taxon>Magnoliopsida</taxon>
        <taxon>Liliopsida</taxon>
        <taxon>Poales</taxon>
        <taxon>Poaceae</taxon>
        <taxon>BOP clade</taxon>
        <taxon>Oryzoideae</taxon>
        <taxon>Oryzeae</taxon>
        <taxon>Oryzinae</taxon>
        <taxon>Oryza</taxon>
    </lineage>
</organism>
<dbReference type="Proteomes" id="UP000026962">
    <property type="component" value="Chromosome 2"/>
</dbReference>
<evidence type="ECO:0000256" key="1">
    <source>
        <dbReference type="SAM" id="MobiDB-lite"/>
    </source>
</evidence>
<dbReference type="OMA" id="IDTECIQ"/>
<dbReference type="Gramene" id="OPUNC02G09740.1">
    <property type="protein sequence ID" value="OPUNC02G09740.1"/>
    <property type="gene ID" value="OPUNC02G09740"/>
</dbReference>
<feature type="compositionally biased region" description="Acidic residues" evidence="1">
    <location>
        <begin position="88"/>
        <end position="98"/>
    </location>
</feature>
<dbReference type="EnsemblPlants" id="OPUNC02G09740.1">
    <property type="protein sequence ID" value="OPUNC02G09740.1"/>
    <property type="gene ID" value="OPUNC02G09740"/>
</dbReference>
<reference evidence="2" key="1">
    <citation type="submission" date="2015-04" db="UniProtKB">
        <authorList>
            <consortium name="EnsemblPlants"/>
        </authorList>
    </citation>
    <scope>IDENTIFICATION</scope>
</reference>
<proteinExistence type="predicted"/>